<dbReference type="EMBL" id="JASSZA010000011">
    <property type="protein sequence ID" value="KAK2098780.1"/>
    <property type="molecule type" value="Genomic_DNA"/>
</dbReference>
<proteinExistence type="predicted"/>
<organism evidence="1 2">
    <name type="scientific">Saguinus oedipus</name>
    <name type="common">Cotton-top tamarin</name>
    <name type="synonym">Oedipomidas oedipus</name>
    <dbReference type="NCBI Taxonomy" id="9490"/>
    <lineage>
        <taxon>Eukaryota</taxon>
        <taxon>Metazoa</taxon>
        <taxon>Chordata</taxon>
        <taxon>Craniata</taxon>
        <taxon>Vertebrata</taxon>
        <taxon>Euteleostomi</taxon>
        <taxon>Mammalia</taxon>
        <taxon>Eutheria</taxon>
        <taxon>Euarchontoglires</taxon>
        <taxon>Primates</taxon>
        <taxon>Haplorrhini</taxon>
        <taxon>Platyrrhini</taxon>
        <taxon>Cebidae</taxon>
        <taxon>Callitrichinae</taxon>
        <taxon>Saguinus</taxon>
    </lineage>
</organism>
<evidence type="ECO:0000313" key="1">
    <source>
        <dbReference type="EMBL" id="KAK2098780.1"/>
    </source>
</evidence>
<gene>
    <name evidence="1" type="ORF">P7K49_024231</name>
</gene>
<protein>
    <submittedName>
        <fullName evidence="1">Uncharacterized protein</fullName>
    </submittedName>
</protein>
<sequence length="67" mass="7520">MLKSHENLDLPCSSLSVEEVGAAELLPSHVSSGILPHLVQKPTYYKWFPLLTYKPKPSIALREDMVN</sequence>
<keyword evidence="2" id="KW-1185">Reference proteome</keyword>
<reference evidence="1 2" key="1">
    <citation type="submission" date="2023-05" db="EMBL/GenBank/DDBJ databases">
        <title>B98-5 Cell Line De Novo Hybrid Assembly: An Optical Mapping Approach.</title>
        <authorList>
            <person name="Kananen K."/>
            <person name="Auerbach J.A."/>
            <person name="Kautto E."/>
            <person name="Blachly J.S."/>
        </authorList>
    </citation>
    <scope>NUCLEOTIDE SEQUENCE [LARGE SCALE GENOMIC DNA]</scope>
    <source>
        <strain evidence="1">B95-8</strain>
        <tissue evidence="1">Cell line</tissue>
    </source>
</reference>
<evidence type="ECO:0000313" key="2">
    <source>
        <dbReference type="Proteomes" id="UP001266305"/>
    </source>
</evidence>
<comment type="caution">
    <text evidence="1">The sequence shown here is derived from an EMBL/GenBank/DDBJ whole genome shotgun (WGS) entry which is preliminary data.</text>
</comment>
<name>A0ABQ9UNY7_SAGOE</name>
<accession>A0ABQ9UNY7</accession>
<dbReference type="Proteomes" id="UP001266305">
    <property type="component" value="Unassembled WGS sequence"/>
</dbReference>